<dbReference type="PATRIC" id="fig|1302.21.peg.1483"/>
<proteinExistence type="predicted"/>
<feature type="domain" description="DUF4832" evidence="2">
    <location>
        <begin position="240"/>
        <end position="448"/>
    </location>
</feature>
<gene>
    <name evidence="3" type="ORF">SGODD07_01327</name>
</gene>
<dbReference type="Pfam" id="PF16116">
    <property type="entry name" value="DUF4832"/>
    <property type="match status" value="1"/>
</dbReference>
<dbReference type="SUPFAM" id="SSF51445">
    <property type="entry name" value="(Trans)glycosidases"/>
    <property type="match status" value="1"/>
</dbReference>
<dbReference type="InterPro" id="IPR032267">
    <property type="entry name" value="DUF4832"/>
</dbReference>
<accession>A0A139N5B3</accession>
<feature type="transmembrane region" description="Helical" evidence="1">
    <location>
        <begin position="12"/>
        <end position="31"/>
    </location>
</feature>
<dbReference type="EMBL" id="LQRC01000193">
    <property type="protein sequence ID" value="KXT71229.1"/>
    <property type="molecule type" value="Genomic_DNA"/>
</dbReference>
<evidence type="ECO:0000313" key="4">
    <source>
        <dbReference type="Proteomes" id="UP000070096"/>
    </source>
</evidence>
<evidence type="ECO:0000313" key="3">
    <source>
        <dbReference type="EMBL" id="KXT71229.1"/>
    </source>
</evidence>
<evidence type="ECO:0000256" key="1">
    <source>
        <dbReference type="SAM" id="Phobius"/>
    </source>
</evidence>
<keyword evidence="1" id="KW-0472">Membrane</keyword>
<comment type="caution">
    <text evidence="3">The sequence shown here is derived from an EMBL/GenBank/DDBJ whole genome shotgun (WGS) entry which is preliminary data.</text>
</comment>
<dbReference type="Proteomes" id="UP000070096">
    <property type="component" value="Unassembled WGS sequence"/>
</dbReference>
<evidence type="ECO:0000259" key="2">
    <source>
        <dbReference type="Pfam" id="PF16116"/>
    </source>
</evidence>
<name>A0A139N5B3_STRGN</name>
<dbReference type="AlphaFoldDB" id="A0A139N5B3"/>
<organism evidence="3 4">
    <name type="scientific">Streptococcus gordonii</name>
    <dbReference type="NCBI Taxonomy" id="1302"/>
    <lineage>
        <taxon>Bacteria</taxon>
        <taxon>Bacillati</taxon>
        <taxon>Bacillota</taxon>
        <taxon>Bacilli</taxon>
        <taxon>Lactobacillales</taxon>
        <taxon>Streptococcaceae</taxon>
        <taxon>Streptococcus</taxon>
    </lineage>
</organism>
<sequence>MIGNGMNKKLRYSLIILVVATIFGSFFLSSLNNKKQVNRTFTYSEEAIPNPLMGYAPSAEESELSDDVQLVYMDVTWKELEAQKGVYDWEKIEESNQMERWKKEGKYIVLRFVLDYPSSSSHEDIPSWLIKEMSDPGDRYESDYGKGFSPNYSDKTLISYYQKAVAAMGERWAKSGQIAFIQFGVLGHWGEWHVNDEVNIRKLPEAAIREKFITPWIQAFPKANILMRRPFVAAKKHGFGLYNDMVGEKESTKVWLDWIKSGGDYDQEEAKDGLVAMPDAWQTAPIGGEFTSAVSMKNILKNNLEQTIKEVQQSHTSFLGPKIAEVLEEKDDTGYNEVLKNMGYRFWVPSASLKSQGDETKLTLTLANKGVAPFYRNWDTKIYVLDKSGEIVETKKLSLDLTKLLPDKEEELEVSLSTSDLMSKDKGYKVAIGIISPLTNQPSIRFANEGQEDQTVLALYDAATDE</sequence>
<reference evidence="3 4" key="1">
    <citation type="submission" date="2016-01" db="EMBL/GenBank/DDBJ databases">
        <title>Highly variable Streptococcus oralis are common among viridans streptococci isolated from primates.</title>
        <authorList>
            <person name="Denapaite D."/>
            <person name="Rieger M."/>
            <person name="Koendgen S."/>
            <person name="Brueckner R."/>
            <person name="Ochigava I."/>
            <person name="Kappeler P."/>
            <person name="Maetz-Rensing K."/>
            <person name="Leendertz F."/>
            <person name="Hakenbeck R."/>
        </authorList>
    </citation>
    <scope>NUCLEOTIDE SEQUENCE [LARGE SCALE GENOMIC DNA]</scope>
    <source>
        <strain evidence="3 4">DD07</strain>
    </source>
</reference>
<dbReference type="InterPro" id="IPR017853">
    <property type="entry name" value="GH"/>
</dbReference>
<dbReference type="Gene3D" id="3.20.20.80">
    <property type="entry name" value="Glycosidases"/>
    <property type="match status" value="1"/>
</dbReference>
<keyword evidence="1" id="KW-0812">Transmembrane</keyword>
<protein>
    <recommendedName>
        <fullName evidence="2">DUF4832 domain-containing protein</fullName>
    </recommendedName>
</protein>
<keyword evidence="1" id="KW-1133">Transmembrane helix</keyword>